<proteinExistence type="predicted"/>
<keyword evidence="3" id="KW-1185">Reference proteome</keyword>
<feature type="non-terminal residue" evidence="2">
    <location>
        <position position="1"/>
    </location>
</feature>
<organism evidence="2 3">
    <name type="scientific">Rhododendron williamsianum</name>
    <dbReference type="NCBI Taxonomy" id="262921"/>
    <lineage>
        <taxon>Eukaryota</taxon>
        <taxon>Viridiplantae</taxon>
        <taxon>Streptophyta</taxon>
        <taxon>Embryophyta</taxon>
        <taxon>Tracheophyta</taxon>
        <taxon>Spermatophyta</taxon>
        <taxon>Magnoliopsida</taxon>
        <taxon>eudicotyledons</taxon>
        <taxon>Gunneridae</taxon>
        <taxon>Pentapetalae</taxon>
        <taxon>asterids</taxon>
        <taxon>Ericales</taxon>
        <taxon>Ericaceae</taxon>
        <taxon>Ericoideae</taxon>
        <taxon>Rhodoreae</taxon>
        <taxon>Rhododendron</taxon>
    </lineage>
</organism>
<dbReference type="OrthoDB" id="1113557at2759"/>
<sequence length="72" mass="8149">MSRMALRCVVAWVLDGVDGSDDRGGTLKVYACSVFMVEAIAVLKALEWVWNRGWRSVEVLTDCLQLHVLVFY</sequence>
<protein>
    <recommendedName>
        <fullName evidence="1">RNase H type-1 domain-containing protein</fullName>
    </recommendedName>
</protein>
<dbReference type="EMBL" id="QEFC01000235">
    <property type="protein sequence ID" value="KAE9465717.1"/>
    <property type="molecule type" value="Genomic_DNA"/>
</dbReference>
<evidence type="ECO:0000313" key="2">
    <source>
        <dbReference type="EMBL" id="KAE9465717.1"/>
    </source>
</evidence>
<accession>A0A6A4MI35</accession>
<dbReference type="Pfam" id="PF13456">
    <property type="entry name" value="RVT_3"/>
    <property type="match status" value="1"/>
</dbReference>
<dbReference type="AlphaFoldDB" id="A0A6A4MI35"/>
<feature type="domain" description="RNase H type-1" evidence="1">
    <location>
        <begin position="31"/>
        <end position="66"/>
    </location>
</feature>
<gene>
    <name evidence="2" type="ORF">C3L33_02377</name>
</gene>
<dbReference type="GO" id="GO:0004523">
    <property type="term" value="F:RNA-DNA hybrid ribonuclease activity"/>
    <property type="evidence" value="ECO:0007669"/>
    <property type="project" value="InterPro"/>
</dbReference>
<evidence type="ECO:0000259" key="1">
    <source>
        <dbReference type="Pfam" id="PF13456"/>
    </source>
</evidence>
<dbReference type="InterPro" id="IPR002156">
    <property type="entry name" value="RNaseH_domain"/>
</dbReference>
<evidence type="ECO:0000313" key="3">
    <source>
        <dbReference type="Proteomes" id="UP000428333"/>
    </source>
</evidence>
<name>A0A6A4MI35_9ERIC</name>
<dbReference type="Proteomes" id="UP000428333">
    <property type="component" value="Linkage Group LG02"/>
</dbReference>
<dbReference type="GO" id="GO:0003676">
    <property type="term" value="F:nucleic acid binding"/>
    <property type="evidence" value="ECO:0007669"/>
    <property type="project" value="InterPro"/>
</dbReference>
<reference evidence="2 3" key="1">
    <citation type="journal article" date="2019" name="Genome Biol. Evol.">
        <title>The Rhododendron genome and chromosomal organization provide insight into shared whole-genome duplications across the heath family (Ericaceae).</title>
        <authorList>
            <person name="Soza V.L."/>
            <person name="Lindsley D."/>
            <person name="Waalkes A."/>
            <person name="Ramage E."/>
            <person name="Patwardhan R.P."/>
            <person name="Burton J.N."/>
            <person name="Adey A."/>
            <person name="Kumar A."/>
            <person name="Qiu R."/>
            <person name="Shendure J."/>
            <person name="Hall B."/>
        </authorList>
    </citation>
    <scope>NUCLEOTIDE SEQUENCE [LARGE SCALE GENOMIC DNA]</scope>
    <source>
        <strain evidence="2">RSF 1966-606</strain>
    </source>
</reference>
<comment type="caution">
    <text evidence="2">The sequence shown here is derived from an EMBL/GenBank/DDBJ whole genome shotgun (WGS) entry which is preliminary data.</text>
</comment>